<proteinExistence type="predicted"/>
<name>A0A0F9MMY1_9ZZZZ</name>
<evidence type="ECO:0000313" key="1">
    <source>
        <dbReference type="EMBL" id="KKN08690.1"/>
    </source>
</evidence>
<comment type="caution">
    <text evidence="1">The sequence shown here is derived from an EMBL/GenBank/DDBJ whole genome shotgun (WGS) entry which is preliminary data.</text>
</comment>
<protein>
    <recommendedName>
        <fullName evidence="2">RNA ligase domain-containing protein</fullName>
    </recommendedName>
</protein>
<dbReference type="AlphaFoldDB" id="A0A0F9MMY1"/>
<gene>
    <name evidence="1" type="ORF">LCGC14_1054270</name>
</gene>
<organism evidence="1">
    <name type="scientific">marine sediment metagenome</name>
    <dbReference type="NCBI Taxonomy" id="412755"/>
    <lineage>
        <taxon>unclassified sequences</taxon>
        <taxon>metagenomes</taxon>
        <taxon>ecological metagenomes</taxon>
    </lineage>
</organism>
<dbReference type="EMBL" id="LAZR01004426">
    <property type="protein sequence ID" value="KKN08690.1"/>
    <property type="molecule type" value="Genomic_DNA"/>
</dbReference>
<evidence type="ECO:0008006" key="2">
    <source>
        <dbReference type="Google" id="ProtNLM"/>
    </source>
</evidence>
<accession>A0A0F9MMY1</accession>
<reference evidence="1" key="1">
    <citation type="journal article" date="2015" name="Nature">
        <title>Complex archaea that bridge the gap between prokaryotes and eukaryotes.</title>
        <authorList>
            <person name="Spang A."/>
            <person name="Saw J.H."/>
            <person name="Jorgensen S.L."/>
            <person name="Zaremba-Niedzwiedzka K."/>
            <person name="Martijn J."/>
            <person name="Lind A.E."/>
            <person name="van Eijk R."/>
            <person name="Schleper C."/>
            <person name="Guy L."/>
            <person name="Ettema T.J."/>
        </authorList>
    </citation>
    <scope>NUCLEOTIDE SEQUENCE</scope>
</reference>
<sequence length="136" mass="15483">MEIPPENIANSFGSYIRGVPESVPVKEVIPPVDNYRKHVAQRFITRREADISTLNGEEFIVSVKVDGAFSGYYYNKKKQESFFFNIPQHRVYLGLPVGKDLVSLLQKKNISEALLVGELFVSIHQPVDFSNNPIHY</sequence>